<dbReference type="Pfam" id="PF25990">
    <property type="entry name" value="Beta-barrel_YknX"/>
    <property type="match status" value="1"/>
</dbReference>
<evidence type="ECO:0000259" key="5">
    <source>
        <dbReference type="Pfam" id="PF25990"/>
    </source>
</evidence>
<comment type="subcellular location">
    <subcellularLocation>
        <location evidence="1">Cell envelope</location>
    </subcellularLocation>
</comment>
<evidence type="ECO:0000256" key="2">
    <source>
        <dbReference type="ARBA" id="ARBA00023054"/>
    </source>
</evidence>
<evidence type="ECO:0000313" key="6">
    <source>
        <dbReference type="EMBL" id="MFC4701580.1"/>
    </source>
</evidence>
<dbReference type="PROSITE" id="PS51257">
    <property type="entry name" value="PROKAR_LIPOPROTEIN"/>
    <property type="match status" value="1"/>
</dbReference>
<reference evidence="7" key="1">
    <citation type="journal article" date="2019" name="Int. J. Syst. Evol. Microbiol.">
        <title>The Global Catalogue of Microorganisms (GCM) 10K type strain sequencing project: providing services to taxonomists for standard genome sequencing and annotation.</title>
        <authorList>
            <consortium name="The Broad Institute Genomics Platform"/>
            <consortium name="The Broad Institute Genome Sequencing Center for Infectious Disease"/>
            <person name="Wu L."/>
            <person name="Ma J."/>
        </authorList>
    </citation>
    <scope>NUCLEOTIDE SEQUENCE [LARGE SCALE GENOMIC DNA]</scope>
    <source>
        <strain evidence="7">KACC 12507</strain>
    </source>
</reference>
<proteinExistence type="predicted"/>
<accession>A0ABV9LZ38</accession>
<evidence type="ECO:0000256" key="4">
    <source>
        <dbReference type="SAM" id="SignalP"/>
    </source>
</evidence>
<dbReference type="PANTHER" id="PTHR32347">
    <property type="entry name" value="EFFLUX SYSTEM COMPONENT YKNX-RELATED"/>
    <property type="match status" value="1"/>
</dbReference>
<gene>
    <name evidence="6" type="ORF">ACFO4O_15590</name>
</gene>
<name>A0ABV9LZ38_9ALTE</name>
<evidence type="ECO:0000256" key="3">
    <source>
        <dbReference type="SAM" id="Coils"/>
    </source>
</evidence>
<keyword evidence="4" id="KW-0732">Signal</keyword>
<keyword evidence="7" id="KW-1185">Reference proteome</keyword>
<feature type="domain" description="YknX-like beta-barrel" evidence="5">
    <location>
        <begin position="250"/>
        <end position="326"/>
    </location>
</feature>
<organism evidence="6 7">
    <name type="scientific">Glaciecola siphonariae</name>
    <dbReference type="NCBI Taxonomy" id="521012"/>
    <lineage>
        <taxon>Bacteria</taxon>
        <taxon>Pseudomonadati</taxon>
        <taxon>Pseudomonadota</taxon>
        <taxon>Gammaproteobacteria</taxon>
        <taxon>Alteromonadales</taxon>
        <taxon>Alteromonadaceae</taxon>
        <taxon>Glaciecola</taxon>
    </lineage>
</organism>
<protein>
    <submittedName>
        <fullName evidence="6">HlyD family secretion protein</fullName>
    </submittedName>
</protein>
<evidence type="ECO:0000256" key="1">
    <source>
        <dbReference type="ARBA" id="ARBA00004196"/>
    </source>
</evidence>
<dbReference type="Proteomes" id="UP001595897">
    <property type="component" value="Unassembled WGS sequence"/>
</dbReference>
<dbReference type="RefSeq" id="WP_382410195.1">
    <property type="nucleotide sequence ID" value="NZ_JBHSGU010000017.1"/>
</dbReference>
<evidence type="ECO:0000313" key="7">
    <source>
        <dbReference type="Proteomes" id="UP001595897"/>
    </source>
</evidence>
<dbReference type="EMBL" id="JBHSGU010000017">
    <property type="protein sequence ID" value="MFC4701580.1"/>
    <property type="molecule type" value="Genomic_DNA"/>
</dbReference>
<feature type="chain" id="PRO_5046674232" evidence="4">
    <location>
        <begin position="20"/>
        <end position="332"/>
    </location>
</feature>
<keyword evidence="2 3" id="KW-0175">Coiled coil</keyword>
<feature type="coiled-coil region" evidence="3">
    <location>
        <begin position="99"/>
        <end position="137"/>
    </location>
</feature>
<dbReference type="InterPro" id="IPR050465">
    <property type="entry name" value="UPF0194_transport"/>
</dbReference>
<dbReference type="InterPro" id="IPR058636">
    <property type="entry name" value="Beta-barrel_YknX"/>
</dbReference>
<dbReference type="Gene3D" id="2.40.30.170">
    <property type="match status" value="1"/>
</dbReference>
<comment type="caution">
    <text evidence="6">The sequence shown here is derived from an EMBL/GenBank/DDBJ whole genome shotgun (WGS) entry which is preliminary data.</text>
</comment>
<feature type="signal peptide" evidence="4">
    <location>
        <begin position="1"/>
        <end position="19"/>
    </location>
</feature>
<dbReference type="PANTHER" id="PTHR32347:SF23">
    <property type="entry name" value="BLL5650 PROTEIN"/>
    <property type="match status" value="1"/>
</dbReference>
<sequence length="332" mass="37010">MRKLMFNTLIIVTTLTLSACQDTQEDTLNNVQQVANLTAPAELVSLQDISIGPPNVSRMWQFKIEYLARENAMVKEGDTIVKFDGQSLQNDLVGRKSNLDAAIKEADKKRLENEAKLEQLILDLAEAKMQKDIAQRKVEITDVSRSEIERKKQQAEYKIAFEAHTQALQRVAQHKEAMLVSKQVQLAKIENEKVRVQQIEQSLAKLVVKAPKNGMVVYASDWGGEKPAVGDTVYMGRTLINLPALDKIAVNVEFDESATSKVKMGAPVKVTLDAFPERPFTGVISEVGQAYRNKSQRNLKVVFDARVTLDTTDIEIMRPGMKATVELLKGAA</sequence>